<gene>
    <name evidence="3" type="ORF">G7Z17_g1099</name>
</gene>
<feature type="region of interest" description="Disordered" evidence="2">
    <location>
        <begin position="622"/>
        <end position="650"/>
    </location>
</feature>
<evidence type="ECO:0000313" key="3">
    <source>
        <dbReference type="EMBL" id="KAF7556859.1"/>
    </source>
</evidence>
<organism evidence="3 4">
    <name type="scientific">Cylindrodendrum hubeiense</name>
    <dbReference type="NCBI Taxonomy" id="595255"/>
    <lineage>
        <taxon>Eukaryota</taxon>
        <taxon>Fungi</taxon>
        <taxon>Dikarya</taxon>
        <taxon>Ascomycota</taxon>
        <taxon>Pezizomycotina</taxon>
        <taxon>Sordariomycetes</taxon>
        <taxon>Hypocreomycetidae</taxon>
        <taxon>Hypocreales</taxon>
        <taxon>Nectriaceae</taxon>
        <taxon>Cylindrodendrum</taxon>
    </lineage>
</organism>
<feature type="compositionally biased region" description="Polar residues" evidence="2">
    <location>
        <begin position="622"/>
        <end position="632"/>
    </location>
</feature>
<dbReference type="AlphaFoldDB" id="A0A9P5LLP3"/>
<name>A0A9P5LLP3_9HYPO</name>
<sequence length="650" mass="72952">MWAHIARHGLVMKTHKTHFDELRKTLELDALDTLTNIVAVGFLLRTLKEKTRSLKDQQILVCEHTVAGKVVGVYPHWVQAWAHPDWNGDIKKPSAEKIITTESYDDDDEPLAYEHLALLENKSGHAGRGGKVDPVVMRARHEVMRRVGNEVRGIHISRIRLSDRFEDPFSRQRASKLRSSQQKAAEMRAADTRLAKQIISEQGASYHGTAEQKAAGHIAFYQNNLDNKYTGQPIGSTVRNDGNQEPEATAEQADTGVFLAEAEVANKQDELQDITRKVTKWKEIDDFTRKIIAANKERDRLDSQIMKAKMVIASFPYVLVQRLTKEGLGHIFPRDWLTVSPASSDAMLEEPRLDLVTLMRGTSNKMEARCQAKARQLAEQLRINERRRQADQFAHRQAAAARPFRAKLSYAPSVAEEEERSCSVDRVNQRRLKPSVYSGGRFCARNQSLSQELDQKPPYAKPDMALQSLKSNLSKTPGSIFSGNNTSGSSTLGEPSTPVRPNTRRSNQSPPYEAFPSSPTLPLPQAPRPKFSYLHRQGLSPIPPPTISEEVENPTPRALSLYDVEQANTRFFAHLTHRLSQMEARPPASRARQSHASSRSVAAADVARQQLFTLMRENASSIATRSRGSGQNDQREACVGWSKEPADKWI</sequence>
<evidence type="ECO:0000256" key="2">
    <source>
        <dbReference type="SAM" id="MobiDB-lite"/>
    </source>
</evidence>
<dbReference type="EMBL" id="JAANBB010000009">
    <property type="protein sequence ID" value="KAF7556859.1"/>
    <property type="molecule type" value="Genomic_DNA"/>
</dbReference>
<feature type="region of interest" description="Disordered" evidence="2">
    <location>
        <begin position="475"/>
        <end position="552"/>
    </location>
</feature>
<feature type="compositionally biased region" description="Low complexity" evidence="2">
    <location>
        <begin position="482"/>
        <end position="491"/>
    </location>
</feature>
<dbReference type="Proteomes" id="UP000722485">
    <property type="component" value="Unassembled WGS sequence"/>
</dbReference>
<keyword evidence="1" id="KW-0175">Coiled coil</keyword>
<protein>
    <submittedName>
        <fullName evidence="3">Uncharacterized protein</fullName>
    </submittedName>
</protein>
<keyword evidence="4" id="KW-1185">Reference proteome</keyword>
<dbReference type="OrthoDB" id="5105387at2759"/>
<evidence type="ECO:0000313" key="4">
    <source>
        <dbReference type="Proteomes" id="UP000722485"/>
    </source>
</evidence>
<accession>A0A9P5LLP3</accession>
<comment type="caution">
    <text evidence="3">The sequence shown here is derived from an EMBL/GenBank/DDBJ whole genome shotgun (WGS) entry which is preliminary data.</text>
</comment>
<evidence type="ECO:0000256" key="1">
    <source>
        <dbReference type="SAM" id="Coils"/>
    </source>
</evidence>
<reference evidence="3" key="1">
    <citation type="submission" date="2020-03" db="EMBL/GenBank/DDBJ databases">
        <title>Draft Genome Sequence of Cylindrodendrum hubeiense.</title>
        <authorList>
            <person name="Buettner E."/>
            <person name="Kellner H."/>
        </authorList>
    </citation>
    <scope>NUCLEOTIDE SEQUENCE</scope>
    <source>
        <strain evidence="3">IHI 201604</strain>
    </source>
</reference>
<proteinExistence type="predicted"/>
<feature type="coiled-coil region" evidence="1">
    <location>
        <begin position="257"/>
        <end position="304"/>
    </location>
</feature>